<evidence type="ECO:0000313" key="1">
    <source>
        <dbReference type="EMBL" id="MEZ8092431.1"/>
    </source>
</evidence>
<dbReference type="InterPro" id="IPR021352">
    <property type="entry name" value="DUF2971"/>
</dbReference>
<gene>
    <name evidence="1" type="ORF">ACED24_20450</name>
</gene>
<feature type="non-terminal residue" evidence="1">
    <location>
        <position position="1"/>
    </location>
</feature>
<evidence type="ECO:0000313" key="2">
    <source>
        <dbReference type="Proteomes" id="UP001569177"/>
    </source>
</evidence>
<name>A0ABV4LKR4_9VIBR</name>
<dbReference type="Pfam" id="PF11185">
    <property type="entry name" value="DUF2971"/>
    <property type="match status" value="1"/>
</dbReference>
<comment type="caution">
    <text evidence="1">The sequence shown here is derived from an EMBL/GenBank/DDBJ whole genome shotgun (WGS) entry which is preliminary data.</text>
</comment>
<keyword evidence="2" id="KW-1185">Reference proteome</keyword>
<sequence>KVLCSDFVLRCSLLSLALYERRSMKKIYKYMPFREEFFTNYCLRASQRGVLNDPFELSPAQDLVDKVLREGLGEDFFEQAEQFATDGNLNEVGVISFTENYNNLLMWSHYAHEHKGIVVEFDYDKLDYFFNYRLSMRDTIERVLYNRERFSPLQTEVCVKDLLLTKSDDWIYEKEHRILPKLRLADYIRVDRELFEQLHEFYDNLYVNLFNIVAEDEHSVTFEVDLVEYEQFNNQDLDGSSTDDLEEMKYCHSDVILNEIYGSLAVLPTSVFLFQLPPDCITAVFVGCRASNEDAKRIQTLIGSKNISIFKAQLSKTHFTLGFEEMFV</sequence>
<dbReference type="RefSeq" id="WP_371692229.1">
    <property type="nucleotide sequence ID" value="NZ_JBGONX010000065.1"/>
</dbReference>
<reference evidence="1 2" key="1">
    <citation type="submission" date="2024-06" db="EMBL/GenBank/DDBJ databases">
        <authorList>
            <person name="Steensen K."/>
            <person name="Seneca J."/>
            <person name="Bartlau N."/>
            <person name="Yu A.X."/>
            <person name="Polz M.F."/>
        </authorList>
    </citation>
    <scope>NUCLEOTIDE SEQUENCE [LARGE SCALE GENOMIC DNA]</scope>
    <source>
        <strain evidence="1 2">5S240</strain>
    </source>
</reference>
<dbReference type="EMBL" id="JBGOOJ010000059">
    <property type="protein sequence ID" value="MEZ8092431.1"/>
    <property type="molecule type" value="Genomic_DNA"/>
</dbReference>
<organism evidence="1 2">
    <name type="scientific">Vibrio kanaloae</name>
    <dbReference type="NCBI Taxonomy" id="170673"/>
    <lineage>
        <taxon>Bacteria</taxon>
        <taxon>Pseudomonadati</taxon>
        <taxon>Pseudomonadota</taxon>
        <taxon>Gammaproteobacteria</taxon>
        <taxon>Vibrionales</taxon>
        <taxon>Vibrionaceae</taxon>
        <taxon>Vibrio</taxon>
    </lineage>
</organism>
<accession>A0ABV4LKR4</accession>
<proteinExistence type="predicted"/>
<protein>
    <submittedName>
        <fullName evidence="1">DUF2971 domain-containing protein</fullName>
    </submittedName>
</protein>
<dbReference type="Proteomes" id="UP001569177">
    <property type="component" value="Unassembled WGS sequence"/>
</dbReference>